<dbReference type="EMBL" id="JFAX01000002">
    <property type="protein sequence ID" value="EXI69410.1"/>
    <property type="molecule type" value="Genomic_DNA"/>
</dbReference>
<dbReference type="Proteomes" id="UP000020218">
    <property type="component" value="Unassembled WGS sequence"/>
</dbReference>
<dbReference type="Pfam" id="PF07662">
    <property type="entry name" value="Nucleos_tra2_C"/>
    <property type="match status" value="1"/>
</dbReference>
<evidence type="ECO:0000256" key="5">
    <source>
        <dbReference type="ARBA" id="ARBA00022989"/>
    </source>
</evidence>
<dbReference type="GO" id="GO:0005886">
    <property type="term" value="C:plasma membrane"/>
    <property type="evidence" value="ECO:0007669"/>
    <property type="project" value="UniProtKB-SubCell"/>
</dbReference>
<comment type="caution">
    <text evidence="11">The sequence shown here is derived from an EMBL/GenBank/DDBJ whole genome shotgun (WGS) entry which is preliminary data.</text>
</comment>
<dbReference type="InterPro" id="IPR008276">
    <property type="entry name" value="C_nuclsd_transpt"/>
</dbReference>
<feature type="transmembrane region" description="Helical" evidence="7">
    <location>
        <begin position="260"/>
        <end position="280"/>
    </location>
</feature>
<feature type="transmembrane region" description="Helical" evidence="7">
    <location>
        <begin position="176"/>
        <end position="198"/>
    </location>
</feature>
<dbReference type="STRING" id="1454001.AW08_00622"/>
<feature type="transmembrane region" description="Helical" evidence="7">
    <location>
        <begin position="28"/>
        <end position="51"/>
    </location>
</feature>
<accession>A0A011NXQ7</accession>
<feature type="transmembrane region" description="Helical" evidence="7">
    <location>
        <begin position="210"/>
        <end position="229"/>
    </location>
</feature>
<dbReference type="AlphaFoldDB" id="A0A011NXQ7"/>
<dbReference type="InterPro" id="IPR002668">
    <property type="entry name" value="CNT_N_dom"/>
</dbReference>
<feature type="domain" description="Nucleoside transporter/FeoB GTPase Gate" evidence="10">
    <location>
        <begin position="102"/>
        <end position="201"/>
    </location>
</feature>
<evidence type="ECO:0000256" key="2">
    <source>
        <dbReference type="ARBA" id="ARBA00009033"/>
    </source>
</evidence>
<dbReference type="PANTHER" id="PTHR10590:SF4">
    <property type="entry name" value="SOLUTE CARRIER FAMILY 28 MEMBER 3"/>
    <property type="match status" value="1"/>
</dbReference>
<evidence type="ECO:0000313" key="12">
    <source>
        <dbReference type="Proteomes" id="UP000020218"/>
    </source>
</evidence>
<gene>
    <name evidence="11" type="primary">nupX</name>
    <name evidence="11" type="ORF">AW08_00622</name>
</gene>
<feature type="domain" description="Concentrative nucleoside transporter C-terminal" evidence="9">
    <location>
        <begin position="209"/>
        <end position="411"/>
    </location>
</feature>
<evidence type="ECO:0000259" key="8">
    <source>
        <dbReference type="Pfam" id="PF01773"/>
    </source>
</evidence>
<proteinExistence type="inferred from homology"/>
<evidence type="ECO:0000256" key="7">
    <source>
        <dbReference type="SAM" id="Phobius"/>
    </source>
</evidence>
<dbReference type="GO" id="GO:0005337">
    <property type="term" value="F:nucleoside transmembrane transporter activity"/>
    <property type="evidence" value="ECO:0007669"/>
    <property type="project" value="InterPro"/>
</dbReference>
<keyword evidence="12" id="KW-1185">Reference proteome</keyword>
<dbReference type="GO" id="GO:0015293">
    <property type="term" value="F:symporter activity"/>
    <property type="evidence" value="ECO:0007669"/>
    <property type="project" value="TreeGrafter"/>
</dbReference>
<dbReference type="InterPro" id="IPR011642">
    <property type="entry name" value="Gate_dom"/>
</dbReference>
<keyword evidence="6 7" id="KW-0472">Membrane</keyword>
<dbReference type="PATRIC" id="fig|1454001.3.peg.600"/>
<name>A0A011NXQ7_9PROT</name>
<organism evidence="11 12">
    <name type="scientific">Candidatus Accumulibacter adjunctus</name>
    <dbReference type="NCBI Taxonomy" id="1454001"/>
    <lineage>
        <taxon>Bacteria</taxon>
        <taxon>Pseudomonadati</taxon>
        <taxon>Pseudomonadota</taxon>
        <taxon>Betaproteobacteria</taxon>
        <taxon>Candidatus Accumulibacter</taxon>
    </lineage>
</organism>
<feature type="transmembrane region" description="Helical" evidence="7">
    <location>
        <begin position="97"/>
        <end position="119"/>
    </location>
</feature>
<dbReference type="Pfam" id="PF07670">
    <property type="entry name" value="Gate"/>
    <property type="match status" value="1"/>
</dbReference>
<sequence>MNPLLQAILGYLLLLALAWVMSVQRSAVPWRTVCGGILLQGLLALLIFRLPAARAFFAGCNDALLAVAAATRAGTALVFGFLGGAPLPYDEALSGSSFVLAFQALPVVLVMSALSALLYHWRVLPLLVRGFSLVLERTLGVGGAVGMSSAANVFVGMIEAPLLIRPYLAVVSRGELFIIMSSGMAGVAGTVMALYAGILGPVVPDALGHILAASFIGAPAAIVFAVILVPPAGAPSGRHLALPPTDRSSMEAITRGTGEGVSLLINIAAMLIVLVALVSLANQLLGMLPSVAGAAISLQRVLGWLMAPLAWMAGIPWSESAIAGELLGTKTVLNELLAYLDLASLPPEALSARSRIIMTYALCGFANLGSLGILLGGMSSMAPERRAEIVELAPWTLLSGTLATLSCGSVVAMLL</sequence>
<protein>
    <submittedName>
        <fullName evidence="11">Nucleoside permease NupX</fullName>
    </submittedName>
</protein>
<keyword evidence="4 7" id="KW-0812">Transmembrane</keyword>
<feature type="transmembrane region" description="Helical" evidence="7">
    <location>
        <begin position="389"/>
        <end position="414"/>
    </location>
</feature>
<feature type="transmembrane region" description="Helical" evidence="7">
    <location>
        <begin position="356"/>
        <end position="377"/>
    </location>
</feature>
<reference evidence="11" key="1">
    <citation type="submission" date="2014-02" db="EMBL/GenBank/DDBJ databases">
        <title>Expanding our view of genomic diversity in Candidatus Accumulibacter clades.</title>
        <authorList>
            <person name="Skennerton C.T."/>
            <person name="Barr J.J."/>
            <person name="Slater F.R."/>
            <person name="Bond P.L."/>
            <person name="Tyson G.W."/>
        </authorList>
    </citation>
    <scope>NUCLEOTIDE SEQUENCE [LARGE SCALE GENOMIC DNA]</scope>
</reference>
<evidence type="ECO:0000256" key="6">
    <source>
        <dbReference type="ARBA" id="ARBA00023136"/>
    </source>
</evidence>
<evidence type="ECO:0000259" key="10">
    <source>
        <dbReference type="Pfam" id="PF07670"/>
    </source>
</evidence>
<evidence type="ECO:0000313" key="11">
    <source>
        <dbReference type="EMBL" id="EXI69410.1"/>
    </source>
</evidence>
<dbReference type="Pfam" id="PF01773">
    <property type="entry name" value="Nucleos_tra2_N"/>
    <property type="match status" value="1"/>
</dbReference>
<dbReference type="PANTHER" id="PTHR10590">
    <property type="entry name" value="SODIUM/NUCLEOSIDE COTRANSPORTER"/>
    <property type="match status" value="1"/>
</dbReference>
<keyword evidence="3" id="KW-1003">Cell membrane</keyword>
<comment type="similarity">
    <text evidence="2">Belongs to the concentrative nucleoside transporter (CNT) (TC 2.A.41) family.</text>
</comment>
<feature type="transmembrane region" description="Helical" evidence="7">
    <location>
        <begin position="63"/>
        <end position="85"/>
    </location>
</feature>
<evidence type="ECO:0000256" key="3">
    <source>
        <dbReference type="ARBA" id="ARBA00022475"/>
    </source>
</evidence>
<keyword evidence="5 7" id="KW-1133">Transmembrane helix</keyword>
<comment type="subcellular location">
    <subcellularLocation>
        <location evidence="1">Cell membrane</location>
        <topology evidence="1">Multi-pass membrane protein</topology>
    </subcellularLocation>
</comment>
<evidence type="ECO:0000259" key="9">
    <source>
        <dbReference type="Pfam" id="PF07662"/>
    </source>
</evidence>
<feature type="domain" description="Concentrative nucleoside transporter N-terminal" evidence="8">
    <location>
        <begin position="9"/>
        <end position="81"/>
    </location>
</feature>
<evidence type="ECO:0000256" key="1">
    <source>
        <dbReference type="ARBA" id="ARBA00004651"/>
    </source>
</evidence>
<dbReference type="InterPro" id="IPR011657">
    <property type="entry name" value="CNT_C_dom"/>
</dbReference>
<evidence type="ECO:0000256" key="4">
    <source>
        <dbReference type="ARBA" id="ARBA00022692"/>
    </source>
</evidence>
<feature type="transmembrane region" description="Helical" evidence="7">
    <location>
        <begin position="139"/>
        <end position="164"/>
    </location>
</feature>